<protein>
    <recommendedName>
        <fullName evidence="3">Reverse transcriptase domain-containing protein</fullName>
    </recommendedName>
</protein>
<evidence type="ECO:0000313" key="2">
    <source>
        <dbReference type="Proteomes" id="UP000828251"/>
    </source>
</evidence>
<comment type="caution">
    <text evidence="1">The sequence shown here is derived from an EMBL/GenBank/DDBJ whole genome shotgun (WGS) entry which is preliminary data.</text>
</comment>
<dbReference type="PANTHER" id="PTHR33116:SF86">
    <property type="entry name" value="REVERSE TRANSCRIPTASE DOMAIN-CONTAINING PROTEIN"/>
    <property type="match status" value="1"/>
</dbReference>
<evidence type="ECO:0008006" key="3">
    <source>
        <dbReference type="Google" id="ProtNLM"/>
    </source>
</evidence>
<reference evidence="1 2" key="1">
    <citation type="journal article" date="2021" name="Plant Biotechnol. J.">
        <title>Multi-omics assisted identification of the key and species-specific regulatory components of drought-tolerant mechanisms in Gossypium stocksii.</title>
        <authorList>
            <person name="Yu D."/>
            <person name="Ke L."/>
            <person name="Zhang D."/>
            <person name="Wu Y."/>
            <person name="Sun Y."/>
            <person name="Mei J."/>
            <person name="Sun J."/>
            <person name="Sun Y."/>
        </authorList>
    </citation>
    <scope>NUCLEOTIDE SEQUENCE [LARGE SCALE GENOMIC DNA]</scope>
    <source>
        <strain evidence="2">cv. E1</strain>
        <tissue evidence="1">Leaf</tissue>
    </source>
</reference>
<dbReference type="Proteomes" id="UP000828251">
    <property type="component" value="Unassembled WGS sequence"/>
</dbReference>
<dbReference type="OrthoDB" id="998808at2759"/>
<keyword evidence="2" id="KW-1185">Reference proteome</keyword>
<name>A0A9D3UW49_9ROSI</name>
<dbReference type="PANTHER" id="PTHR33116">
    <property type="entry name" value="REVERSE TRANSCRIPTASE ZINC-BINDING DOMAIN-CONTAINING PROTEIN-RELATED-RELATED"/>
    <property type="match status" value="1"/>
</dbReference>
<gene>
    <name evidence="1" type="ORF">J1N35_028482</name>
</gene>
<accession>A0A9D3UW49</accession>
<evidence type="ECO:0000313" key="1">
    <source>
        <dbReference type="EMBL" id="KAH1063495.1"/>
    </source>
</evidence>
<dbReference type="EMBL" id="JAIQCV010000009">
    <property type="protein sequence ID" value="KAH1063495.1"/>
    <property type="molecule type" value="Genomic_DNA"/>
</dbReference>
<dbReference type="AlphaFoldDB" id="A0A9D3UW49"/>
<sequence length="314" mass="35895">MKYVSTVSYQVVLNGYVGGKFQPTRGLRQGDPLSPFLFLICGEGLSSLMRLAAREGLSKGVKCVNFDKSTVFFSKNTLEEEMNLVVNLLGVCSSNEPERYLGLQNIVGRKKKDAFLKLKDRIKKELTTRVPDFFHKVGKRVLKAKYYPRSSFLEAQLGSLPSLSWKSIWAAKGLLKKELCWRIGQGHKVSIWEDCWIQGIDSLQRSNNSENVQLVLVSDLIDHANRKWREEIVSNTFQPEVARSIFQIPLSASAHEDFQVWKGELTGTFSVRSVYKLLQVVNLDPNHYLLQTESKLFFRKLWKLQLPPRVAIII</sequence>
<organism evidence="1 2">
    <name type="scientific">Gossypium stocksii</name>
    <dbReference type="NCBI Taxonomy" id="47602"/>
    <lineage>
        <taxon>Eukaryota</taxon>
        <taxon>Viridiplantae</taxon>
        <taxon>Streptophyta</taxon>
        <taxon>Embryophyta</taxon>
        <taxon>Tracheophyta</taxon>
        <taxon>Spermatophyta</taxon>
        <taxon>Magnoliopsida</taxon>
        <taxon>eudicotyledons</taxon>
        <taxon>Gunneridae</taxon>
        <taxon>Pentapetalae</taxon>
        <taxon>rosids</taxon>
        <taxon>malvids</taxon>
        <taxon>Malvales</taxon>
        <taxon>Malvaceae</taxon>
        <taxon>Malvoideae</taxon>
        <taxon>Gossypium</taxon>
    </lineage>
</organism>
<proteinExistence type="predicted"/>